<feature type="transmembrane region" description="Helical" evidence="8">
    <location>
        <begin position="338"/>
        <end position="354"/>
    </location>
</feature>
<feature type="transmembrane region" description="Helical" evidence="8">
    <location>
        <begin position="714"/>
        <end position="733"/>
    </location>
</feature>
<feature type="transmembrane region" description="Helical" evidence="8">
    <location>
        <begin position="20"/>
        <end position="37"/>
    </location>
</feature>
<dbReference type="EMBL" id="ML995873">
    <property type="protein sequence ID" value="KAF2766306.1"/>
    <property type="molecule type" value="Genomic_DNA"/>
</dbReference>
<evidence type="ECO:0000259" key="9">
    <source>
        <dbReference type="Pfam" id="PF07779"/>
    </source>
</evidence>
<dbReference type="GO" id="GO:0005975">
    <property type="term" value="P:carbohydrate metabolic process"/>
    <property type="evidence" value="ECO:0007669"/>
    <property type="project" value="UniProtKB-ARBA"/>
</dbReference>
<feature type="transmembrane region" description="Helical" evidence="8">
    <location>
        <begin position="398"/>
        <end position="421"/>
    </location>
</feature>
<evidence type="ECO:0000256" key="4">
    <source>
        <dbReference type="ARBA" id="ARBA00022692"/>
    </source>
</evidence>
<gene>
    <name evidence="10" type="ORF">EJ03DRAFT_377040</name>
</gene>
<dbReference type="OrthoDB" id="1932925at2759"/>
<organism evidence="10 11">
    <name type="scientific">Teratosphaeria nubilosa</name>
    <dbReference type="NCBI Taxonomy" id="161662"/>
    <lineage>
        <taxon>Eukaryota</taxon>
        <taxon>Fungi</taxon>
        <taxon>Dikarya</taxon>
        <taxon>Ascomycota</taxon>
        <taxon>Pezizomycotina</taxon>
        <taxon>Dothideomycetes</taxon>
        <taxon>Dothideomycetidae</taxon>
        <taxon>Mycosphaerellales</taxon>
        <taxon>Teratosphaeriaceae</taxon>
        <taxon>Teratosphaeria</taxon>
    </lineage>
</organism>
<feature type="domain" description="Cas1p 10 TM acyl transferase" evidence="9">
    <location>
        <begin position="461"/>
        <end position="634"/>
    </location>
</feature>
<dbReference type="AlphaFoldDB" id="A0A6G1L089"/>
<evidence type="ECO:0000313" key="11">
    <source>
        <dbReference type="Proteomes" id="UP000799436"/>
    </source>
</evidence>
<evidence type="ECO:0000256" key="6">
    <source>
        <dbReference type="ARBA" id="ARBA00023136"/>
    </source>
</evidence>
<feature type="transmembrane region" description="Helical" evidence="8">
    <location>
        <begin position="540"/>
        <end position="559"/>
    </location>
</feature>
<keyword evidence="11" id="KW-1185">Reference proteome</keyword>
<dbReference type="Proteomes" id="UP000799436">
    <property type="component" value="Unassembled WGS sequence"/>
</dbReference>
<accession>A0A6G1L089</accession>
<keyword evidence="4 8" id="KW-0812">Transmembrane</keyword>
<reference evidence="10" key="1">
    <citation type="journal article" date="2020" name="Stud. Mycol.">
        <title>101 Dothideomycetes genomes: a test case for predicting lifestyles and emergence of pathogens.</title>
        <authorList>
            <person name="Haridas S."/>
            <person name="Albert R."/>
            <person name="Binder M."/>
            <person name="Bloem J."/>
            <person name="Labutti K."/>
            <person name="Salamov A."/>
            <person name="Andreopoulos B."/>
            <person name="Baker S."/>
            <person name="Barry K."/>
            <person name="Bills G."/>
            <person name="Bluhm B."/>
            <person name="Cannon C."/>
            <person name="Castanera R."/>
            <person name="Culley D."/>
            <person name="Daum C."/>
            <person name="Ezra D."/>
            <person name="Gonzalez J."/>
            <person name="Henrissat B."/>
            <person name="Kuo A."/>
            <person name="Liang C."/>
            <person name="Lipzen A."/>
            <person name="Lutzoni F."/>
            <person name="Magnuson J."/>
            <person name="Mondo S."/>
            <person name="Nolan M."/>
            <person name="Ohm R."/>
            <person name="Pangilinan J."/>
            <person name="Park H.-J."/>
            <person name="Ramirez L."/>
            <person name="Alfaro M."/>
            <person name="Sun H."/>
            <person name="Tritt A."/>
            <person name="Yoshinaga Y."/>
            <person name="Zwiers L.-H."/>
            <person name="Turgeon B."/>
            <person name="Goodwin S."/>
            <person name="Spatafora J."/>
            <person name="Crous P."/>
            <person name="Grigoriev I."/>
        </authorList>
    </citation>
    <scope>NUCLEOTIDE SEQUENCE</scope>
    <source>
        <strain evidence="10">CBS 116005</strain>
    </source>
</reference>
<evidence type="ECO:0000256" key="3">
    <source>
        <dbReference type="ARBA" id="ARBA00022679"/>
    </source>
</evidence>
<dbReference type="GO" id="GO:0016740">
    <property type="term" value="F:transferase activity"/>
    <property type="evidence" value="ECO:0007669"/>
    <property type="project" value="UniProtKB-KW"/>
</dbReference>
<name>A0A6G1L089_9PEZI</name>
<dbReference type="Pfam" id="PF07779">
    <property type="entry name" value="Cas1_AcylT"/>
    <property type="match status" value="2"/>
</dbReference>
<keyword evidence="7" id="KW-0325">Glycoprotein</keyword>
<feature type="transmembrane region" description="Helical" evidence="8">
    <location>
        <begin position="571"/>
        <end position="590"/>
    </location>
</feature>
<evidence type="ECO:0000256" key="1">
    <source>
        <dbReference type="ARBA" id="ARBA00004141"/>
    </source>
</evidence>
<comment type="subcellular location">
    <subcellularLocation>
        <location evidence="1">Membrane</location>
        <topology evidence="1">Multi-pass membrane protein</topology>
    </subcellularLocation>
</comment>
<feature type="domain" description="Cas1p 10 TM acyl transferase" evidence="9">
    <location>
        <begin position="321"/>
        <end position="449"/>
    </location>
</feature>
<evidence type="ECO:0000256" key="5">
    <source>
        <dbReference type="ARBA" id="ARBA00022989"/>
    </source>
</evidence>
<keyword evidence="3" id="KW-0808">Transferase</keyword>
<evidence type="ECO:0000256" key="8">
    <source>
        <dbReference type="SAM" id="Phobius"/>
    </source>
</evidence>
<evidence type="ECO:0000313" key="10">
    <source>
        <dbReference type="EMBL" id="KAF2766306.1"/>
    </source>
</evidence>
<sequence length="738" mass="82766">MKIPSPTARPWHLPSPAHLATFYVAALLTILLCRRFIFEASDPYKCRALLETGQWYDEHTWLPAGCNTEPYGLDPINDCARGRRIVLAGDLSLQGTYWAMVRKTNGDVGAQPPVEADLHYVNDDVELECIWDPHLNQSQVFRYAQAYRHGWDEAPMLMVVGGGSFYAQDDDVMGHVGLMSTPRRRSGRHASFRTGAGVLSDGQGAQAIQDMNDELGMLASTGAIDVLWSFAEMTSGSASSRTHPMPYASDEVEDARADVLLGLRCNAKAANRGFFPNTRTCCATWRAPNWIQSTFLSLAAPYSAPYAPSPQSSAYNTSPTDRTHLFEQTRRLPLELPNLRNMILIVLLIGILSIRRSKPPKNSSTQPFLSRDQTEEWKGWMQALILLYHYNMAWTATWFWQIIRLAVASYLFLTGFGHTVYFLQKQDLSLRRVAAVMLRTNLLPVTLALGVVAIKRDWSERTMPLLCKIAASAALVQAFLRTEGLAEAVVKVPQLVFNLSFDATAFFGLRVKSDAYIVYIGMLTAILHTHALTTPHHRSWPALKPLTITLSALLLPAFFTTTTRHPRTQPSFLALQPYITPLTILTYLVLRNAHPVLRDYHAAAFAWLGRYWGEMYVLQDHVWLGGDQEGVLRLGVWRGGDESVGGDRWRDLVCLTGLFLVACAVVGKATWVVVRRWVVEGEVEMGLLGRGGGRGFEGKRVRGWTWWGWWKGGLWPAAVRDRVLLVLGILWFLNLTYT</sequence>
<dbReference type="InterPro" id="IPR012419">
    <property type="entry name" value="Cas1_AcylTrans_dom"/>
</dbReference>
<protein>
    <submittedName>
        <fullName evidence="10">Cas1p-domain-containing protein</fullName>
    </submittedName>
</protein>
<keyword evidence="6 8" id="KW-0472">Membrane</keyword>
<proteinExistence type="inferred from homology"/>
<dbReference type="PANTHER" id="PTHR13533:SF1">
    <property type="entry name" value="N-ACETYLNEURAMINATE 9-O-ACETYLTRANSFERASE"/>
    <property type="match status" value="1"/>
</dbReference>
<evidence type="ECO:0000256" key="7">
    <source>
        <dbReference type="ARBA" id="ARBA00023180"/>
    </source>
</evidence>
<dbReference type="GO" id="GO:0016020">
    <property type="term" value="C:membrane"/>
    <property type="evidence" value="ECO:0007669"/>
    <property type="project" value="UniProtKB-SubCell"/>
</dbReference>
<feature type="transmembrane region" description="Helical" evidence="8">
    <location>
        <begin position="516"/>
        <end position="533"/>
    </location>
</feature>
<dbReference type="PANTHER" id="PTHR13533">
    <property type="entry name" value="N-ACETYLNEURAMINATE 9-O-ACETYLTRANSFERASE"/>
    <property type="match status" value="1"/>
</dbReference>
<feature type="transmembrane region" description="Helical" evidence="8">
    <location>
        <begin position="652"/>
        <end position="674"/>
    </location>
</feature>
<keyword evidence="5 8" id="KW-1133">Transmembrane helix</keyword>
<feature type="transmembrane region" description="Helical" evidence="8">
    <location>
        <begin position="433"/>
        <end position="454"/>
    </location>
</feature>
<comment type="similarity">
    <text evidence="2">Belongs to the PC-esterase family. CASD1 subfamily.</text>
</comment>
<dbReference type="GO" id="GO:0005794">
    <property type="term" value="C:Golgi apparatus"/>
    <property type="evidence" value="ECO:0007669"/>
    <property type="project" value="UniProtKB-ARBA"/>
</dbReference>
<evidence type="ECO:0000256" key="2">
    <source>
        <dbReference type="ARBA" id="ARBA00010666"/>
    </source>
</evidence>